<feature type="domain" description="Rho-GAP" evidence="2">
    <location>
        <begin position="123"/>
        <end position="310"/>
    </location>
</feature>
<proteinExistence type="predicted"/>
<sequence>MTMLTKNKTEILNINITELYIASKKNLNKDEIVCNKQLKISDTLSYISNSKCKIKDKIINIPFFNLFSNKLSSIINYIHTGGVESKLNKKSIKYKFREIIHKDKEKKINIMIASFKKELSIKNQLNSEPRTEPFNQKEIAIQNMAKLINHIEKKPEYLLQEGILRKSATAHGINKINNILKSTENTTICENFNPTDNINVHAVFAVLKAQLKLALTFRDKMDILNFAKEFDEKKNNYTIQSIDELPLPIQKIMPLFIKVVRNKYVNEMSADNIAIVIAPDISPTNENTKQNMERTRKVITFLAKLIDTEHRKSPRNPTGPLSKISLSPIQSGSLPH</sequence>
<evidence type="ECO:0000313" key="4">
    <source>
        <dbReference type="Proteomes" id="UP000288804"/>
    </source>
</evidence>
<dbReference type="Pfam" id="PF00620">
    <property type="entry name" value="RhoGAP"/>
    <property type="match status" value="1"/>
</dbReference>
<evidence type="ECO:0000259" key="2">
    <source>
        <dbReference type="PROSITE" id="PS50238"/>
    </source>
</evidence>
<organism evidence="3 4">
    <name type="scientific">Yersinia hibernica</name>
    <dbReference type="NCBI Taxonomy" id="2339259"/>
    <lineage>
        <taxon>Bacteria</taxon>
        <taxon>Pseudomonadati</taxon>
        <taxon>Pseudomonadota</taxon>
        <taxon>Gammaproteobacteria</taxon>
        <taxon>Enterobacterales</taxon>
        <taxon>Yersiniaceae</taxon>
        <taxon>Yersinia</taxon>
    </lineage>
</organism>
<evidence type="ECO:0000256" key="1">
    <source>
        <dbReference type="SAM" id="MobiDB-lite"/>
    </source>
</evidence>
<accession>A0ABX5R4H0</accession>
<evidence type="ECO:0000313" key="3">
    <source>
        <dbReference type="EMBL" id="QAX80408.1"/>
    </source>
</evidence>
<feature type="region of interest" description="Disordered" evidence="1">
    <location>
        <begin position="310"/>
        <end position="336"/>
    </location>
</feature>
<dbReference type="SUPFAM" id="SSF48350">
    <property type="entry name" value="GTPase activation domain, GAP"/>
    <property type="match status" value="1"/>
</dbReference>
<keyword evidence="4" id="KW-1185">Reference proteome</keyword>
<name>A0ABX5R4H0_9GAMM</name>
<dbReference type="SMART" id="SM00324">
    <property type="entry name" value="RhoGAP"/>
    <property type="match status" value="1"/>
</dbReference>
<dbReference type="Gene3D" id="1.10.555.10">
    <property type="entry name" value="Rho GTPase activation protein"/>
    <property type="match status" value="1"/>
</dbReference>
<gene>
    <name evidence="3" type="ORF">D5F51_18875</name>
</gene>
<dbReference type="PROSITE" id="PS50238">
    <property type="entry name" value="RHOGAP"/>
    <property type="match status" value="1"/>
</dbReference>
<protein>
    <recommendedName>
        <fullName evidence="2">Rho-GAP domain-containing protein</fullName>
    </recommendedName>
</protein>
<dbReference type="InterPro" id="IPR000198">
    <property type="entry name" value="RhoGAP_dom"/>
</dbReference>
<reference evidence="4" key="1">
    <citation type="submission" date="2018-09" db="EMBL/GenBank/DDBJ databases">
        <title>Yersinia hibernicus sp. nov.</title>
        <authorList>
            <person name="Nguyen S.V."/>
            <person name="Mundanda D.M."/>
            <person name="Anes J."/>
            <person name="Fanning S."/>
        </authorList>
    </citation>
    <scope>NUCLEOTIDE SEQUENCE [LARGE SCALE GENOMIC DNA]</scope>
    <source>
        <strain evidence="4">CFS1934</strain>
    </source>
</reference>
<dbReference type="InterPro" id="IPR008936">
    <property type="entry name" value="Rho_GTPase_activation_prot"/>
</dbReference>
<dbReference type="Proteomes" id="UP000288804">
    <property type="component" value="Chromosome"/>
</dbReference>
<feature type="compositionally biased region" description="Polar residues" evidence="1">
    <location>
        <begin position="324"/>
        <end position="336"/>
    </location>
</feature>
<dbReference type="EMBL" id="CP032487">
    <property type="protein sequence ID" value="QAX80408.1"/>
    <property type="molecule type" value="Genomic_DNA"/>
</dbReference>